<dbReference type="EMBL" id="QFXE01000013">
    <property type="protein sequence ID" value="RDH85365.1"/>
    <property type="molecule type" value="Genomic_DNA"/>
</dbReference>
<reference evidence="10 11" key="1">
    <citation type="journal article" date="2018" name="ISME J.">
        <title>Endosymbiont genomes yield clues of tubeworm success.</title>
        <authorList>
            <person name="Li Y."/>
            <person name="Liles M.R."/>
            <person name="Halanych K.M."/>
        </authorList>
    </citation>
    <scope>NUCLEOTIDE SEQUENCE [LARGE SCALE GENOMIC DNA]</scope>
    <source>
        <strain evidence="10">A1462</strain>
    </source>
</reference>
<keyword evidence="3 8" id="KW-0413">Isomerase</keyword>
<dbReference type="PANTHER" id="PTHR21600">
    <property type="entry name" value="MITOCHONDRIAL RNA PSEUDOURIDINE SYNTHASE"/>
    <property type="match status" value="1"/>
</dbReference>
<dbReference type="PROSITE" id="PS50889">
    <property type="entry name" value="S4"/>
    <property type="match status" value="1"/>
</dbReference>
<evidence type="ECO:0000256" key="6">
    <source>
        <dbReference type="PIRSR" id="PIRSR606225-1"/>
    </source>
</evidence>
<protein>
    <recommendedName>
        <fullName evidence="8">Pseudouridine synthase</fullName>
        <ecNumber evidence="8">5.4.99.-</ecNumber>
    </recommendedName>
</protein>
<dbReference type="InterPro" id="IPR002942">
    <property type="entry name" value="S4_RNA-bd"/>
</dbReference>
<evidence type="ECO:0000256" key="7">
    <source>
        <dbReference type="PROSITE-ProRule" id="PRU00182"/>
    </source>
</evidence>
<feature type="active site" evidence="6">
    <location>
        <position position="147"/>
    </location>
</feature>
<evidence type="ECO:0000256" key="3">
    <source>
        <dbReference type="ARBA" id="ARBA00023235"/>
    </source>
</evidence>
<keyword evidence="2 7" id="KW-0694">RNA-binding</keyword>
<dbReference type="NCBIfam" id="TIGR00005">
    <property type="entry name" value="rluA_subfam"/>
    <property type="match status" value="1"/>
</dbReference>
<dbReference type="GO" id="GO:0003723">
    <property type="term" value="F:RNA binding"/>
    <property type="evidence" value="ECO:0007669"/>
    <property type="project" value="UniProtKB-KW"/>
</dbReference>
<dbReference type="GO" id="GO:0000455">
    <property type="term" value="P:enzyme-directed rRNA pseudouridine synthesis"/>
    <property type="evidence" value="ECO:0007669"/>
    <property type="project" value="TreeGrafter"/>
</dbReference>
<gene>
    <name evidence="10" type="ORF">DIZ78_10390</name>
</gene>
<organism evidence="10 11">
    <name type="scientific">endosymbiont of Escarpia spicata</name>
    <dbReference type="NCBI Taxonomy" id="2200908"/>
    <lineage>
        <taxon>Bacteria</taxon>
        <taxon>Pseudomonadati</taxon>
        <taxon>Pseudomonadota</taxon>
        <taxon>Gammaproteobacteria</taxon>
        <taxon>sulfur-oxidizing symbionts</taxon>
    </lineage>
</organism>
<dbReference type="InterPro" id="IPR050188">
    <property type="entry name" value="RluA_PseudoU_synthase"/>
</dbReference>
<dbReference type="PANTHER" id="PTHR21600:SF44">
    <property type="entry name" value="RIBOSOMAL LARGE SUBUNIT PSEUDOURIDINE SYNTHASE D"/>
    <property type="match status" value="1"/>
</dbReference>
<dbReference type="SUPFAM" id="SSF55120">
    <property type="entry name" value="Pseudouridine synthase"/>
    <property type="match status" value="1"/>
</dbReference>
<evidence type="ECO:0000256" key="2">
    <source>
        <dbReference type="ARBA" id="ARBA00022884"/>
    </source>
</evidence>
<dbReference type="CDD" id="cd00165">
    <property type="entry name" value="S4"/>
    <property type="match status" value="1"/>
</dbReference>
<evidence type="ECO:0000256" key="1">
    <source>
        <dbReference type="ARBA" id="ARBA00010876"/>
    </source>
</evidence>
<evidence type="ECO:0000256" key="4">
    <source>
        <dbReference type="ARBA" id="ARBA00036882"/>
    </source>
</evidence>
<dbReference type="InterPro" id="IPR020103">
    <property type="entry name" value="PsdUridine_synth_cat_dom_sf"/>
</dbReference>
<proteinExistence type="inferred from homology"/>
<feature type="domain" description="RNA-binding S4" evidence="9">
    <location>
        <begin position="27"/>
        <end position="89"/>
    </location>
</feature>
<dbReference type="GO" id="GO:0160140">
    <property type="term" value="F:23S rRNA pseudouridine(1911/1915/1917) synthase activity"/>
    <property type="evidence" value="ECO:0007669"/>
    <property type="project" value="UniProtKB-EC"/>
</dbReference>
<dbReference type="NCBIfam" id="NF008385">
    <property type="entry name" value="PRK11180.1"/>
    <property type="match status" value="1"/>
</dbReference>
<comment type="catalytic activity">
    <reaction evidence="8">
        <text>a uridine in RNA = a pseudouridine in RNA</text>
        <dbReference type="Rhea" id="RHEA:48348"/>
        <dbReference type="Rhea" id="RHEA-COMP:12068"/>
        <dbReference type="Rhea" id="RHEA-COMP:12069"/>
        <dbReference type="ChEBI" id="CHEBI:65314"/>
        <dbReference type="ChEBI" id="CHEBI:65315"/>
    </reaction>
</comment>
<dbReference type="InterPro" id="IPR036986">
    <property type="entry name" value="S4_RNA-bd_sf"/>
</dbReference>
<name>A0A370DKD4_9GAMM</name>
<dbReference type="SUPFAM" id="SSF55174">
    <property type="entry name" value="Alpha-L RNA-binding motif"/>
    <property type="match status" value="1"/>
</dbReference>
<comment type="function">
    <text evidence="5">Responsible for synthesis of pseudouridine from uracil at positions 1911, 1915 and 1917 in 23S ribosomal RNA.</text>
</comment>
<dbReference type="Pfam" id="PF00849">
    <property type="entry name" value="PseudoU_synth_2"/>
    <property type="match status" value="1"/>
</dbReference>
<evidence type="ECO:0000256" key="8">
    <source>
        <dbReference type="RuleBase" id="RU362028"/>
    </source>
</evidence>
<evidence type="ECO:0000256" key="5">
    <source>
        <dbReference type="ARBA" id="ARBA00056072"/>
    </source>
</evidence>
<dbReference type="CDD" id="cd02869">
    <property type="entry name" value="PseudoU_synth_RluA_like"/>
    <property type="match status" value="1"/>
</dbReference>
<dbReference type="PROSITE" id="PS01129">
    <property type="entry name" value="PSI_RLU"/>
    <property type="match status" value="1"/>
</dbReference>
<comment type="caution">
    <text evidence="10">The sequence shown here is derived from an EMBL/GenBank/DDBJ whole genome shotgun (WGS) entry which is preliminary data.</text>
</comment>
<dbReference type="Gene3D" id="3.10.290.10">
    <property type="entry name" value="RNA-binding S4 domain"/>
    <property type="match status" value="1"/>
</dbReference>
<dbReference type="InterPro" id="IPR006224">
    <property type="entry name" value="PsdUridine_synth_RluA-like_CS"/>
</dbReference>
<accession>A0A370DKD4</accession>
<keyword evidence="11" id="KW-1185">Reference proteome</keyword>
<dbReference type="EC" id="5.4.99.-" evidence="8"/>
<dbReference type="FunFam" id="3.30.2350.10:FF:000006">
    <property type="entry name" value="Pseudouridine synthase"/>
    <property type="match status" value="1"/>
</dbReference>
<dbReference type="Gene3D" id="3.30.2350.10">
    <property type="entry name" value="Pseudouridine synthase"/>
    <property type="match status" value="1"/>
</dbReference>
<comment type="catalytic activity">
    <reaction evidence="4">
        <text>uridine(1911/1915/1917) in 23S rRNA = pseudouridine(1911/1915/1917) in 23S rRNA</text>
        <dbReference type="Rhea" id="RHEA:42524"/>
        <dbReference type="Rhea" id="RHEA-COMP:10097"/>
        <dbReference type="Rhea" id="RHEA-COMP:10098"/>
        <dbReference type="ChEBI" id="CHEBI:65314"/>
        <dbReference type="ChEBI" id="CHEBI:65315"/>
        <dbReference type="EC" id="5.4.99.23"/>
    </reaction>
</comment>
<dbReference type="Proteomes" id="UP000254771">
    <property type="component" value="Unassembled WGS sequence"/>
</dbReference>
<evidence type="ECO:0000313" key="10">
    <source>
        <dbReference type="EMBL" id="RDH85365.1"/>
    </source>
</evidence>
<dbReference type="InterPro" id="IPR006225">
    <property type="entry name" value="PsdUridine_synth_RluC/D"/>
</dbReference>
<dbReference type="Pfam" id="PF01479">
    <property type="entry name" value="S4"/>
    <property type="match status" value="1"/>
</dbReference>
<dbReference type="AlphaFoldDB" id="A0A370DKD4"/>
<evidence type="ECO:0000313" key="11">
    <source>
        <dbReference type="Proteomes" id="UP000254771"/>
    </source>
</evidence>
<sequence length="327" mass="35832">MAKSDNVGTGGAAERLIAQVGADQAGKRLDQVVASLFSDYSRSRLQRWIKDGRVLLDGKPCRSKDKVWGGEQVSLEPVLETEVVSRPQAIPLEILFEDESLLVVNKPVDMVVHPAAGNPDGTLLNALLYHHPDLNQIPRAGIVHRLDKATSGLLVVAKTLQAQTSLVGQLQERSVKREYVAVAQGVMTAGGKVDAPIGRHPVHRTRMAVHPSGKTAVTHYRVEAHYRAHTLLRINLETGRTHQIRVHMAHIHHPLLGDPDYGGRLRLPAGASPGLVAVLQSFRHQALHARRLGVIHPVSGEEMAWEATLPEDMRQLLDELERDSAAL</sequence>
<comment type="similarity">
    <text evidence="1 8">Belongs to the pseudouridine synthase RluA family.</text>
</comment>
<evidence type="ECO:0000259" key="9">
    <source>
        <dbReference type="SMART" id="SM00363"/>
    </source>
</evidence>
<dbReference type="InterPro" id="IPR006145">
    <property type="entry name" value="PsdUridine_synth_RsuA/RluA"/>
</dbReference>
<dbReference type="SMART" id="SM00363">
    <property type="entry name" value="S4"/>
    <property type="match status" value="1"/>
</dbReference>